<protein>
    <submittedName>
        <fullName evidence="2">Uncharacterized protein</fullName>
    </submittedName>
</protein>
<evidence type="ECO:0000313" key="3">
    <source>
        <dbReference type="Proteomes" id="UP001165289"/>
    </source>
</evidence>
<comment type="caution">
    <text evidence="2">The sequence shown here is derived from an EMBL/GenBank/DDBJ whole genome shotgun (WGS) entry which is preliminary data.</text>
</comment>
<feature type="region of interest" description="Disordered" evidence="1">
    <location>
        <begin position="75"/>
        <end position="103"/>
    </location>
</feature>
<gene>
    <name evidence="2" type="ORF">LOD99_7832</name>
</gene>
<feature type="compositionally biased region" description="Low complexity" evidence="1">
    <location>
        <begin position="80"/>
        <end position="90"/>
    </location>
</feature>
<proteinExistence type="predicted"/>
<organism evidence="2 3">
    <name type="scientific">Oopsacas minuta</name>
    <dbReference type="NCBI Taxonomy" id="111878"/>
    <lineage>
        <taxon>Eukaryota</taxon>
        <taxon>Metazoa</taxon>
        <taxon>Porifera</taxon>
        <taxon>Hexactinellida</taxon>
        <taxon>Hexasterophora</taxon>
        <taxon>Lyssacinosida</taxon>
        <taxon>Leucopsacidae</taxon>
        <taxon>Oopsacas</taxon>
    </lineage>
</organism>
<dbReference type="EMBL" id="JAKMXF010000310">
    <property type="protein sequence ID" value="KAI6650781.1"/>
    <property type="molecule type" value="Genomic_DNA"/>
</dbReference>
<evidence type="ECO:0000313" key="2">
    <source>
        <dbReference type="EMBL" id="KAI6650781.1"/>
    </source>
</evidence>
<keyword evidence="3" id="KW-1185">Reference proteome</keyword>
<accession>A0AAV7JPN5</accession>
<reference evidence="2 3" key="1">
    <citation type="journal article" date="2023" name="BMC Biol.">
        <title>The compact genome of the sponge Oopsacas minuta (Hexactinellida) is lacking key metazoan core genes.</title>
        <authorList>
            <person name="Santini S."/>
            <person name="Schenkelaars Q."/>
            <person name="Jourda C."/>
            <person name="Duchesne M."/>
            <person name="Belahbib H."/>
            <person name="Rocher C."/>
            <person name="Selva M."/>
            <person name="Riesgo A."/>
            <person name="Vervoort M."/>
            <person name="Leys S.P."/>
            <person name="Kodjabachian L."/>
            <person name="Le Bivic A."/>
            <person name="Borchiellini C."/>
            <person name="Claverie J.M."/>
            <person name="Renard E."/>
        </authorList>
    </citation>
    <scope>NUCLEOTIDE SEQUENCE [LARGE SCALE GENOMIC DNA]</scope>
    <source>
        <strain evidence="2">SPO-2</strain>
    </source>
</reference>
<dbReference type="Proteomes" id="UP001165289">
    <property type="component" value="Unassembled WGS sequence"/>
</dbReference>
<sequence length="103" mass="11479">MLEVAWRIQFSRVLSVCRNLADDGIDFSNITEIVYCERIVGVKESLIETYAGIYICLSFDSFSKLIDVSSENHLTQEEGSSNSSSLQFSSPYDLTPNLLSSAL</sequence>
<dbReference type="AlphaFoldDB" id="A0AAV7JPN5"/>
<evidence type="ECO:0000256" key="1">
    <source>
        <dbReference type="SAM" id="MobiDB-lite"/>
    </source>
</evidence>
<name>A0AAV7JPN5_9METZ</name>